<protein>
    <recommendedName>
        <fullName evidence="1">Ricin B lectin domain-containing protein</fullName>
    </recommendedName>
</protein>
<dbReference type="RefSeq" id="WP_103262906.1">
    <property type="nucleotide sequence ID" value="NZ_PPEL01000033.1"/>
</dbReference>
<feature type="domain" description="Ricin B lectin" evidence="1">
    <location>
        <begin position="279"/>
        <end position="347"/>
    </location>
</feature>
<organism evidence="2 3">
    <name type="scientific">Rubneribacter badeniensis</name>
    <dbReference type="NCBI Taxonomy" id="2070688"/>
    <lineage>
        <taxon>Bacteria</taxon>
        <taxon>Bacillati</taxon>
        <taxon>Actinomycetota</taxon>
        <taxon>Coriobacteriia</taxon>
        <taxon>Eggerthellales</taxon>
        <taxon>Eggerthellaceae</taxon>
        <taxon>Rubneribacter</taxon>
    </lineage>
</organism>
<dbReference type="CDD" id="cd00161">
    <property type="entry name" value="beta-trefoil_Ricin-like"/>
    <property type="match status" value="1"/>
</dbReference>
<keyword evidence="3" id="KW-1185">Reference proteome</keyword>
<dbReference type="Gene3D" id="2.80.10.50">
    <property type="match status" value="1"/>
</dbReference>
<name>A0A2K2U4Y3_9ACTN</name>
<comment type="caution">
    <text evidence="2">The sequence shown here is derived from an EMBL/GenBank/DDBJ whole genome shotgun (WGS) entry which is preliminary data.</text>
</comment>
<dbReference type="Gene3D" id="2.60.40.2700">
    <property type="match status" value="1"/>
</dbReference>
<evidence type="ECO:0000259" key="1">
    <source>
        <dbReference type="Pfam" id="PF14200"/>
    </source>
</evidence>
<dbReference type="EMBL" id="PPEL01000033">
    <property type="protein sequence ID" value="PNV65386.1"/>
    <property type="molecule type" value="Genomic_DNA"/>
</dbReference>
<dbReference type="InterPro" id="IPR000772">
    <property type="entry name" value="Ricin_B_lectin"/>
</dbReference>
<dbReference type="Pfam" id="PF14200">
    <property type="entry name" value="RicinB_lectin_2"/>
    <property type="match status" value="1"/>
</dbReference>
<sequence>MERGGSVEKRSECGGAGEVRRIGNRAPMTRRAFLAAGTAVGLSWLAGTKVAWGGVGGGGWGAIGSVAAPGNHFGYDGGWGYSDNGKVWLSVRCDAVVGRMTELFLEISVTSYYANGGVWNPTWFTDYPDTHVDSFIRDETGWLASKSGFYDTTYDNSNYHGPYVTDTLRVARRSWDWWAWAGVRAWCDSPDSAYGIDTTAEASQIIPAHVLNDDASWRGKIVTVRPRSAEHLFMDASGGGLDVRTNVVGWQDTFTTNQNWIVVESPQGRTSLVPVHTGASALYLDLQGGDWFDGDNVHLWTPNGGTAQSLYLHDFGDGYHMLVFECSGCALDLDGGGQDNGTNFHQWNPYNDWVTRNRHMKIEEVVFGPRSEGAFAIEGEPRKGGDLSPSDPNATCHPYNYPGTAGMAYRYAWYRGGPDSRGELVQGPGDKATYRVTEADEGARLTCVVTAYARFQETPYRGEAAAYADVPRGEVAVRFFADGEARACYEVEARRDEPFFVPREAWDAAEKEGCAGVEGWFSDAGCSVRFEDGAIVSEPLDLYAYNRVTLAYAQADASCLLRDDRAYFLDEALSTPLQEEDALPDGRTLRFGERVVFERGAPAWFEERGRVRMATCDLGAYASAAAEGVAQRAARLVRNTEAYLLWRTPAYDGIELS</sequence>
<proteinExistence type="predicted"/>
<gene>
    <name evidence="2" type="ORF">C2L80_06890</name>
</gene>
<reference evidence="2 3" key="1">
    <citation type="journal article" date="2018" name="Int. J. Syst. Evol. Microbiol.">
        <title>Rubneribacter badeniensis gen. nov., sp. nov. and Enteroscipio rubneri gen. nov., sp. nov., new members of the Eggerthellaceae isolated from human faeces.</title>
        <authorList>
            <person name="Danylec N."/>
            <person name="Gobl A."/>
            <person name="Stoll D.A."/>
            <person name="Hetzer B."/>
            <person name="Kulling S.E."/>
            <person name="Huch M."/>
        </authorList>
    </citation>
    <scope>NUCLEOTIDE SEQUENCE [LARGE SCALE GENOMIC DNA]</scope>
    <source>
        <strain evidence="2 3">ResAG-85</strain>
    </source>
</reference>
<evidence type="ECO:0000313" key="2">
    <source>
        <dbReference type="EMBL" id="PNV65386.1"/>
    </source>
</evidence>
<dbReference type="AlphaFoldDB" id="A0A2K2U4Y3"/>
<dbReference type="InterPro" id="IPR035992">
    <property type="entry name" value="Ricin_B-like_lectins"/>
</dbReference>
<dbReference type="Proteomes" id="UP000236488">
    <property type="component" value="Unassembled WGS sequence"/>
</dbReference>
<evidence type="ECO:0000313" key="3">
    <source>
        <dbReference type="Proteomes" id="UP000236488"/>
    </source>
</evidence>
<accession>A0A2K2U4Y3</accession>
<dbReference type="SUPFAM" id="SSF50370">
    <property type="entry name" value="Ricin B-like lectins"/>
    <property type="match status" value="1"/>
</dbReference>